<dbReference type="EMBL" id="KB908504">
    <property type="protein sequence ID" value="EOA89897.1"/>
    <property type="molecule type" value="Genomic_DNA"/>
</dbReference>
<reference evidence="1 2" key="1">
    <citation type="journal article" date="2012" name="PLoS Pathog.">
        <title>Diverse lifestyles and strategies of plant pathogenesis encoded in the genomes of eighteen Dothideomycetes fungi.</title>
        <authorList>
            <person name="Ohm R.A."/>
            <person name="Feau N."/>
            <person name="Henrissat B."/>
            <person name="Schoch C.L."/>
            <person name="Horwitz B.A."/>
            <person name="Barry K.W."/>
            <person name="Condon B.J."/>
            <person name="Copeland A.C."/>
            <person name="Dhillon B."/>
            <person name="Glaser F."/>
            <person name="Hesse C.N."/>
            <person name="Kosti I."/>
            <person name="LaButti K."/>
            <person name="Lindquist E.A."/>
            <person name="Lucas S."/>
            <person name="Salamov A.A."/>
            <person name="Bradshaw R.E."/>
            <person name="Ciuffetti L."/>
            <person name="Hamelin R.C."/>
            <person name="Kema G.H.J."/>
            <person name="Lawrence C."/>
            <person name="Scott J.A."/>
            <person name="Spatafora J.W."/>
            <person name="Turgeon B.G."/>
            <person name="de Wit P.J.G.M."/>
            <person name="Zhong S."/>
            <person name="Goodwin S.B."/>
            <person name="Grigoriev I.V."/>
        </authorList>
    </citation>
    <scope>NUCLEOTIDE SEQUENCE [LARGE SCALE GENOMIC DNA]</scope>
    <source>
        <strain evidence="2">28A</strain>
    </source>
</reference>
<dbReference type="RefSeq" id="XP_008022428.1">
    <property type="nucleotide sequence ID" value="XM_008024237.1"/>
</dbReference>
<accession>R0KPW3</accession>
<name>R0KPW3_EXST2</name>
<sequence length="71" mass="7544">MSLSVQSLNGDTCFLLTFDPPAAPLTSPGLFPGSFTILVDPWLSGPSIILNSVFSHSEQKSKPCIATRPLP</sequence>
<dbReference type="AlphaFoldDB" id="R0KPW3"/>
<evidence type="ECO:0000313" key="2">
    <source>
        <dbReference type="Proteomes" id="UP000016935"/>
    </source>
</evidence>
<protein>
    <submittedName>
        <fullName evidence="1">Uncharacterized protein</fullName>
    </submittedName>
</protein>
<proteinExistence type="predicted"/>
<dbReference type="Proteomes" id="UP000016935">
    <property type="component" value="Unassembled WGS sequence"/>
</dbReference>
<gene>
    <name evidence="1" type="ORF">SETTUDRAFT_26219</name>
</gene>
<organism evidence="1 2">
    <name type="scientific">Exserohilum turcicum (strain 28A)</name>
    <name type="common">Northern leaf blight fungus</name>
    <name type="synonym">Setosphaeria turcica</name>
    <dbReference type="NCBI Taxonomy" id="671987"/>
    <lineage>
        <taxon>Eukaryota</taxon>
        <taxon>Fungi</taxon>
        <taxon>Dikarya</taxon>
        <taxon>Ascomycota</taxon>
        <taxon>Pezizomycotina</taxon>
        <taxon>Dothideomycetes</taxon>
        <taxon>Pleosporomycetidae</taxon>
        <taxon>Pleosporales</taxon>
        <taxon>Pleosporineae</taxon>
        <taxon>Pleosporaceae</taxon>
        <taxon>Exserohilum</taxon>
    </lineage>
</organism>
<reference evidence="1 2" key="2">
    <citation type="journal article" date="2013" name="PLoS Genet.">
        <title>Comparative genome structure, secondary metabolite, and effector coding capacity across Cochliobolus pathogens.</title>
        <authorList>
            <person name="Condon B.J."/>
            <person name="Leng Y."/>
            <person name="Wu D."/>
            <person name="Bushley K.E."/>
            <person name="Ohm R.A."/>
            <person name="Otillar R."/>
            <person name="Martin J."/>
            <person name="Schackwitz W."/>
            <person name="Grimwood J."/>
            <person name="MohdZainudin N."/>
            <person name="Xue C."/>
            <person name="Wang R."/>
            <person name="Manning V.A."/>
            <person name="Dhillon B."/>
            <person name="Tu Z.J."/>
            <person name="Steffenson B.J."/>
            <person name="Salamov A."/>
            <person name="Sun H."/>
            <person name="Lowry S."/>
            <person name="LaButti K."/>
            <person name="Han J."/>
            <person name="Copeland A."/>
            <person name="Lindquist E."/>
            <person name="Barry K."/>
            <person name="Schmutz J."/>
            <person name="Baker S.E."/>
            <person name="Ciuffetti L.M."/>
            <person name="Grigoriev I.V."/>
            <person name="Zhong S."/>
            <person name="Turgeon B.G."/>
        </authorList>
    </citation>
    <scope>NUCLEOTIDE SEQUENCE [LARGE SCALE GENOMIC DNA]</scope>
    <source>
        <strain evidence="2">28A</strain>
    </source>
</reference>
<dbReference type="GeneID" id="19402993"/>
<dbReference type="HOGENOM" id="CLU_2741651_0_0_1"/>
<dbReference type="STRING" id="671987.R0KPW3"/>
<dbReference type="OrthoDB" id="332863at2759"/>
<evidence type="ECO:0000313" key="1">
    <source>
        <dbReference type="EMBL" id="EOA89897.1"/>
    </source>
</evidence>
<keyword evidence="2" id="KW-1185">Reference proteome</keyword>